<proteinExistence type="predicted"/>
<keyword evidence="1" id="KW-0472">Membrane</keyword>
<evidence type="ECO:0000313" key="2">
    <source>
        <dbReference type="EMBL" id="VDM82640.1"/>
    </source>
</evidence>
<gene>
    <name evidence="2" type="ORF">SVUK_LOCUS17638</name>
</gene>
<evidence type="ECO:0000313" key="3">
    <source>
        <dbReference type="Proteomes" id="UP000270094"/>
    </source>
</evidence>
<keyword evidence="3" id="KW-1185">Reference proteome</keyword>
<evidence type="ECO:0008006" key="4">
    <source>
        <dbReference type="Google" id="ProtNLM"/>
    </source>
</evidence>
<sequence length="161" mass="18044">MVSLYGHVIYALSTAVLSDNPESVQQSLIQAELPITTFSDWLFSSVTRVPSINGLTVKEKERKENSLSITGSKKISLSRPSSRLMSINTLFGTPRSSFDTSMLLRSTNQEKILSAKKKVTRMLLTIVVAFAACWLPNHIWWLLVRASDLAVSIFKNKRIKD</sequence>
<organism evidence="2 3">
    <name type="scientific">Strongylus vulgaris</name>
    <name type="common">Blood worm</name>
    <dbReference type="NCBI Taxonomy" id="40348"/>
    <lineage>
        <taxon>Eukaryota</taxon>
        <taxon>Metazoa</taxon>
        <taxon>Ecdysozoa</taxon>
        <taxon>Nematoda</taxon>
        <taxon>Chromadorea</taxon>
        <taxon>Rhabditida</taxon>
        <taxon>Rhabditina</taxon>
        <taxon>Rhabditomorpha</taxon>
        <taxon>Strongyloidea</taxon>
        <taxon>Strongylidae</taxon>
        <taxon>Strongylus</taxon>
    </lineage>
</organism>
<accession>A0A3P7JAT0</accession>
<reference evidence="2 3" key="1">
    <citation type="submission" date="2018-11" db="EMBL/GenBank/DDBJ databases">
        <authorList>
            <consortium name="Pathogen Informatics"/>
        </authorList>
    </citation>
    <scope>NUCLEOTIDE SEQUENCE [LARGE SCALE GENOMIC DNA]</scope>
</reference>
<evidence type="ECO:0000256" key="1">
    <source>
        <dbReference type="SAM" id="Phobius"/>
    </source>
</evidence>
<dbReference type="EMBL" id="UYYB01118580">
    <property type="protein sequence ID" value="VDM82640.1"/>
    <property type="molecule type" value="Genomic_DNA"/>
</dbReference>
<protein>
    <recommendedName>
        <fullName evidence="4">G-protein coupled receptors family 1 profile domain-containing protein</fullName>
    </recommendedName>
</protein>
<dbReference type="Proteomes" id="UP000270094">
    <property type="component" value="Unassembled WGS sequence"/>
</dbReference>
<keyword evidence="1" id="KW-0812">Transmembrane</keyword>
<dbReference type="AlphaFoldDB" id="A0A3P7JAT0"/>
<dbReference type="SUPFAM" id="SSF81321">
    <property type="entry name" value="Family A G protein-coupled receptor-like"/>
    <property type="match status" value="1"/>
</dbReference>
<keyword evidence="1" id="KW-1133">Transmembrane helix</keyword>
<dbReference type="Gene3D" id="1.20.1070.10">
    <property type="entry name" value="Rhodopsin 7-helix transmembrane proteins"/>
    <property type="match status" value="1"/>
</dbReference>
<name>A0A3P7JAT0_STRVU</name>
<dbReference type="OrthoDB" id="10037617at2759"/>
<feature type="transmembrane region" description="Helical" evidence="1">
    <location>
        <begin position="122"/>
        <end position="143"/>
    </location>
</feature>